<organism evidence="3 4">
    <name type="scientific">Ooceraea biroi</name>
    <name type="common">Clonal raider ant</name>
    <name type="synonym">Cerapachys biroi</name>
    <dbReference type="NCBI Taxonomy" id="2015173"/>
    <lineage>
        <taxon>Eukaryota</taxon>
        <taxon>Metazoa</taxon>
        <taxon>Ecdysozoa</taxon>
        <taxon>Arthropoda</taxon>
        <taxon>Hexapoda</taxon>
        <taxon>Insecta</taxon>
        <taxon>Pterygota</taxon>
        <taxon>Neoptera</taxon>
        <taxon>Endopterygota</taxon>
        <taxon>Hymenoptera</taxon>
        <taxon>Apocrita</taxon>
        <taxon>Aculeata</taxon>
        <taxon>Formicoidea</taxon>
        <taxon>Formicidae</taxon>
        <taxon>Dorylinae</taxon>
        <taxon>Ooceraea</taxon>
    </lineage>
</organism>
<keyword evidence="2" id="KW-0472">Membrane</keyword>
<feature type="compositionally biased region" description="Basic and acidic residues" evidence="1">
    <location>
        <begin position="8"/>
        <end position="20"/>
    </location>
</feature>
<feature type="region of interest" description="Disordered" evidence="1">
    <location>
        <begin position="1"/>
        <end position="38"/>
    </location>
</feature>
<dbReference type="EMBL" id="KK107770">
    <property type="protein sequence ID" value="EZA47850.1"/>
    <property type="molecule type" value="Genomic_DNA"/>
</dbReference>
<name>A0A026VW05_OOCBI</name>
<sequence length="121" mass="13501">MVRRVDRRKGGFDGKGRRLPDSSTSHGTNREIDHTHTHTHSPSGFLLFFILTLGPDPVVSISFLLFVFHLVGLFFGWSSILSLFCFLGAWRAGRGSEDPMSVPESCPDPFASLINRNLEII</sequence>
<evidence type="ECO:0000313" key="3">
    <source>
        <dbReference type="EMBL" id="EZA47850.1"/>
    </source>
</evidence>
<gene>
    <name evidence="3" type="ORF">X777_15169</name>
</gene>
<evidence type="ECO:0000256" key="1">
    <source>
        <dbReference type="SAM" id="MobiDB-lite"/>
    </source>
</evidence>
<accession>A0A026VW05</accession>
<evidence type="ECO:0000313" key="4">
    <source>
        <dbReference type="Proteomes" id="UP000053097"/>
    </source>
</evidence>
<dbReference type="Proteomes" id="UP000053097">
    <property type="component" value="Unassembled WGS sequence"/>
</dbReference>
<evidence type="ECO:0000256" key="2">
    <source>
        <dbReference type="SAM" id="Phobius"/>
    </source>
</evidence>
<reference evidence="3 4" key="1">
    <citation type="journal article" date="2014" name="Curr. Biol.">
        <title>The genome of the clonal raider ant Cerapachys biroi.</title>
        <authorList>
            <person name="Oxley P.R."/>
            <person name="Ji L."/>
            <person name="Fetter-Pruneda I."/>
            <person name="McKenzie S.K."/>
            <person name="Li C."/>
            <person name="Hu H."/>
            <person name="Zhang G."/>
            <person name="Kronauer D.J."/>
        </authorList>
    </citation>
    <scope>NUCLEOTIDE SEQUENCE [LARGE SCALE GENOMIC DNA]</scope>
</reference>
<proteinExistence type="predicted"/>
<keyword evidence="2" id="KW-0812">Transmembrane</keyword>
<feature type="transmembrane region" description="Helical" evidence="2">
    <location>
        <begin position="74"/>
        <end position="93"/>
    </location>
</feature>
<dbReference type="AlphaFoldDB" id="A0A026VW05"/>
<keyword evidence="2" id="KW-1133">Transmembrane helix</keyword>
<feature type="transmembrane region" description="Helical" evidence="2">
    <location>
        <begin position="45"/>
        <end position="68"/>
    </location>
</feature>
<protein>
    <submittedName>
        <fullName evidence="3">Uncharacterized protein</fullName>
    </submittedName>
</protein>
<keyword evidence="4" id="KW-1185">Reference proteome</keyword>